<protein>
    <recommendedName>
        <fullName evidence="5">CDP-diacylglycerol--glycerol-3-phosphate 3-phosphatidyltransferase</fullName>
        <ecNumber evidence="4">2.7.8.5</ecNumber>
    </recommendedName>
</protein>
<keyword evidence="9 16" id="KW-1133">Transmembrane helix</keyword>
<feature type="transmembrane region" description="Helical" evidence="16">
    <location>
        <begin position="117"/>
        <end position="136"/>
    </location>
</feature>
<evidence type="ECO:0000256" key="8">
    <source>
        <dbReference type="ARBA" id="ARBA00022692"/>
    </source>
</evidence>
<comment type="catalytic activity">
    <reaction evidence="14">
        <text>a CDP-1,2-diacyl-sn-glycerol + sn-glycerol 3-phosphate = a 1,2-diacyl-sn-glycero-3-phospho-(1'-sn-glycero-3'-phosphate) + CMP + H(+)</text>
        <dbReference type="Rhea" id="RHEA:12593"/>
        <dbReference type="ChEBI" id="CHEBI:15378"/>
        <dbReference type="ChEBI" id="CHEBI:57597"/>
        <dbReference type="ChEBI" id="CHEBI:58332"/>
        <dbReference type="ChEBI" id="CHEBI:60110"/>
        <dbReference type="ChEBI" id="CHEBI:60377"/>
        <dbReference type="EC" id="2.7.8.5"/>
    </reaction>
</comment>
<evidence type="ECO:0000256" key="13">
    <source>
        <dbReference type="ARBA" id="ARBA00023264"/>
    </source>
</evidence>
<evidence type="ECO:0000256" key="9">
    <source>
        <dbReference type="ARBA" id="ARBA00022989"/>
    </source>
</evidence>
<dbReference type="Proteomes" id="UP000218627">
    <property type="component" value="Unassembled WGS sequence"/>
</dbReference>
<dbReference type="GO" id="GO:0016020">
    <property type="term" value="C:membrane"/>
    <property type="evidence" value="ECO:0007669"/>
    <property type="project" value="UniProtKB-SubCell"/>
</dbReference>
<evidence type="ECO:0000256" key="7">
    <source>
        <dbReference type="ARBA" id="ARBA00022679"/>
    </source>
</evidence>
<dbReference type="AlphaFoldDB" id="A0A285NRI6"/>
<keyword evidence="6" id="KW-0444">Lipid biosynthesis</keyword>
<gene>
    <name evidence="17" type="ORF">SAMN06265353_0450</name>
</gene>
<accession>A0A285NRI6</accession>
<dbReference type="Pfam" id="PF01066">
    <property type="entry name" value="CDP-OH_P_transf"/>
    <property type="match status" value="1"/>
</dbReference>
<evidence type="ECO:0000256" key="16">
    <source>
        <dbReference type="SAM" id="Phobius"/>
    </source>
</evidence>
<dbReference type="GO" id="GO:0046474">
    <property type="term" value="P:glycerophospholipid biosynthetic process"/>
    <property type="evidence" value="ECO:0007669"/>
    <property type="project" value="TreeGrafter"/>
</dbReference>
<evidence type="ECO:0000256" key="11">
    <source>
        <dbReference type="ARBA" id="ARBA00023136"/>
    </source>
</evidence>
<evidence type="ECO:0000256" key="6">
    <source>
        <dbReference type="ARBA" id="ARBA00022516"/>
    </source>
</evidence>
<dbReference type="Gene3D" id="1.20.120.1760">
    <property type="match status" value="1"/>
</dbReference>
<proteinExistence type="inferred from homology"/>
<evidence type="ECO:0000256" key="5">
    <source>
        <dbReference type="ARBA" id="ARBA00014944"/>
    </source>
</evidence>
<keyword evidence="10" id="KW-0443">Lipid metabolism</keyword>
<organism evidence="17 18">
    <name type="scientific">Hydrogenobacter hydrogenophilus</name>
    <dbReference type="NCBI Taxonomy" id="35835"/>
    <lineage>
        <taxon>Bacteria</taxon>
        <taxon>Pseudomonadati</taxon>
        <taxon>Aquificota</taxon>
        <taxon>Aquificia</taxon>
        <taxon>Aquificales</taxon>
        <taxon>Aquificaceae</taxon>
        <taxon>Hydrogenobacter</taxon>
    </lineage>
</organism>
<dbReference type="GO" id="GO:0008444">
    <property type="term" value="F:CDP-diacylglycerol-glycerol-3-phosphate 3-phosphatidyltransferase activity"/>
    <property type="evidence" value="ECO:0007669"/>
    <property type="project" value="UniProtKB-EC"/>
</dbReference>
<evidence type="ECO:0000256" key="14">
    <source>
        <dbReference type="ARBA" id="ARBA00048586"/>
    </source>
</evidence>
<keyword evidence="8 16" id="KW-0812">Transmembrane</keyword>
<dbReference type="EC" id="2.7.8.5" evidence="4"/>
<dbReference type="InterPro" id="IPR048254">
    <property type="entry name" value="CDP_ALCOHOL_P_TRANSF_CS"/>
</dbReference>
<dbReference type="EMBL" id="OBEN01000001">
    <property type="protein sequence ID" value="SNZ12144.1"/>
    <property type="molecule type" value="Genomic_DNA"/>
</dbReference>
<evidence type="ECO:0000256" key="10">
    <source>
        <dbReference type="ARBA" id="ARBA00023098"/>
    </source>
</evidence>
<dbReference type="PANTHER" id="PTHR14269:SF11">
    <property type="entry name" value="CDP-DIACYLGLYCEROL--GLYCEROL-3-PHOSPHATE 3-PHOSPHATIDYLTRANSFERASE"/>
    <property type="match status" value="1"/>
</dbReference>
<reference evidence="18" key="1">
    <citation type="submission" date="2017-09" db="EMBL/GenBank/DDBJ databases">
        <authorList>
            <person name="Varghese N."/>
            <person name="Submissions S."/>
        </authorList>
    </citation>
    <scope>NUCLEOTIDE SEQUENCE [LARGE SCALE GENOMIC DNA]</scope>
    <source>
        <strain evidence="18">DSM 2913</strain>
    </source>
</reference>
<dbReference type="PANTHER" id="PTHR14269">
    <property type="entry name" value="CDP-DIACYLGLYCEROL--GLYCEROL-3-PHOSPHATE 3-PHOSPHATIDYLTRANSFERASE-RELATED"/>
    <property type="match status" value="1"/>
</dbReference>
<feature type="transmembrane region" description="Helical" evidence="16">
    <location>
        <begin position="142"/>
        <end position="161"/>
    </location>
</feature>
<dbReference type="PIRSF" id="PIRSF000847">
    <property type="entry name" value="Phos_ph_gly_syn"/>
    <property type="match status" value="1"/>
</dbReference>
<keyword evidence="11 16" id="KW-0472">Membrane</keyword>
<keyword evidence="7 15" id="KW-0808">Transferase</keyword>
<evidence type="ECO:0000256" key="3">
    <source>
        <dbReference type="ARBA" id="ARBA00010441"/>
    </source>
</evidence>
<dbReference type="InterPro" id="IPR000462">
    <property type="entry name" value="CDP-OH_P_trans"/>
</dbReference>
<keyword evidence="13" id="KW-1208">Phospholipid metabolism</keyword>
<sequence>MISNLPNLISLLRLVLAPIMLHIDYKYLPLFFFSLALTDALDGFLARRWHVETKVGKVLDPLADKVFLLTAFYLCSFELKRLNPFVFLSLLARDFFIIFGALVLWLRFKSVPSPSPIGKMTTLALSLSVLLCILYESNTFNLFLSEVCLLFVFLSWIDYGFRGIKALKNQTSF</sequence>
<comment type="pathway">
    <text evidence="2">Phospholipid metabolism; phosphatidylglycerol biosynthesis; phosphatidylglycerol from CDP-diacylglycerol: step 1/2.</text>
</comment>
<dbReference type="OrthoDB" id="9796672at2"/>
<dbReference type="InterPro" id="IPR050324">
    <property type="entry name" value="CDP-alcohol_PTase-I"/>
</dbReference>
<keyword evidence="12" id="KW-0594">Phospholipid biosynthesis</keyword>
<name>A0A285NRI6_9AQUI</name>
<keyword evidence="18" id="KW-1185">Reference proteome</keyword>
<dbReference type="InterPro" id="IPR004570">
    <property type="entry name" value="Phosphatidylglycerol_P_synth"/>
</dbReference>
<dbReference type="InterPro" id="IPR043130">
    <property type="entry name" value="CDP-OH_PTrfase_TM_dom"/>
</dbReference>
<evidence type="ECO:0000256" key="2">
    <source>
        <dbReference type="ARBA" id="ARBA00005042"/>
    </source>
</evidence>
<evidence type="ECO:0000256" key="1">
    <source>
        <dbReference type="ARBA" id="ARBA00004141"/>
    </source>
</evidence>
<feature type="transmembrane region" description="Helical" evidence="16">
    <location>
        <begin position="85"/>
        <end position="105"/>
    </location>
</feature>
<dbReference type="PROSITE" id="PS00379">
    <property type="entry name" value="CDP_ALCOHOL_P_TRANSF"/>
    <property type="match status" value="1"/>
</dbReference>
<comment type="similarity">
    <text evidence="3 15">Belongs to the CDP-alcohol phosphatidyltransferase class-I family.</text>
</comment>
<evidence type="ECO:0000313" key="18">
    <source>
        <dbReference type="Proteomes" id="UP000218627"/>
    </source>
</evidence>
<evidence type="ECO:0000256" key="12">
    <source>
        <dbReference type="ARBA" id="ARBA00023209"/>
    </source>
</evidence>
<evidence type="ECO:0000313" key="17">
    <source>
        <dbReference type="EMBL" id="SNZ12144.1"/>
    </source>
</evidence>
<evidence type="ECO:0000256" key="15">
    <source>
        <dbReference type="RuleBase" id="RU003750"/>
    </source>
</evidence>
<dbReference type="RefSeq" id="WP_096600628.1">
    <property type="nucleotide sequence ID" value="NZ_OBEN01000001.1"/>
</dbReference>
<comment type="subcellular location">
    <subcellularLocation>
        <location evidence="1">Membrane</location>
        <topology evidence="1">Multi-pass membrane protein</topology>
    </subcellularLocation>
</comment>
<evidence type="ECO:0000256" key="4">
    <source>
        <dbReference type="ARBA" id="ARBA00013170"/>
    </source>
</evidence>